<proteinExistence type="inferred from homology"/>
<evidence type="ECO:0000256" key="8">
    <source>
        <dbReference type="PIRNR" id="PIRNR005353"/>
    </source>
</evidence>
<keyword evidence="6 8" id="KW-1133">Transmembrane helix</keyword>
<evidence type="ECO:0000313" key="10">
    <source>
        <dbReference type="EMBL" id="RGL08397.1"/>
    </source>
</evidence>
<dbReference type="Proteomes" id="UP000260943">
    <property type="component" value="Unassembled WGS sequence"/>
</dbReference>
<organism evidence="10 11">
    <name type="scientific">Collinsella tanakaei</name>
    <dbReference type="NCBI Taxonomy" id="626935"/>
    <lineage>
        <taxon>Bacteria</taxon>
        <taxon>Bacillati</taxon>
        <taxon>Actinomycetota</taxon>
        <taxon>Coriobacteriia</taxon>
        <taxon>Coriobacteriales</taxon>
        <taxon>Coriobacteriaceae</taxon>
        <taxon>Collinsella</taxon>
    </lineage>
</organism>
<evidence type="ECO:0000256" key="4">
    <source>
        <dbReference type="ARBA" id="ARBA00022475"/>
    </source>
</evidence>
<feature type="transmembrane region" description="Helical" evidence="9">
    <location>
        <begin position="44"/>
        <end position="65"/>
    </location>
</feature>
<feature type="transmembrane region" description="Helical" evidence="9">
    <location>
        <begin position="166"/>
        <end position="187"/>
    </location>
</feature>
<feature type="transmembrane region" description="Helical" evidence="9">
    <location>
        <begin position="20"/>
        <end position="38"/>
    </location>
</feature>
<feature type="transmembrane region" description="Helical" evidence="9">
    <location>
        <begin position="98"/>
        <end position="118"/>
    </location>
</feature>
<feature type="transmembrane region" description="Helical" evidence="9">
    <location>
        <begin position="194"/>
        <end position="219"/>
    </location>
</feature>
<gene>
    <name evidence="10" type="ORF">DXC81_08435</name>
</gene>
<keyword evidence="3 8" id="KW-0813">Transport</keyword>
<comment type="similarity">
    <text evidence="2 8">Belongs to the nucleobase:cation symporter-2 (NCS2) (TC 2.A.40) family. Azg-like subfamily.</text>
</comment>
<keyword evidence="7 8" id="KW-0472">Membrane</keyword>
<dbReference type="PANTHER" id="PTHR43337">
    <property type="entry name" value="XANTHINE/URACIL PERMEASE C887.17-RELATED"/>
    <property type="match status" value="1"/>
</dbReference>
<evidence type="ECO:0000256" key="5">
    <source>
        <dbReference type="ARBA" id="ARBA00022692"/>
    </source>
</evidence>
<feature type="transmembrane region" description="Helical" evidence="9">
    <location>
        <begin position="381"/>
        <end position="408"/>
    </location>
</feature>
<dbReference type="Pfam" id="PF00860">
    <property type="entry name" value="Xan_ur_permease"/>
    <property type="match status" value="1"/>
</dbReference>
<dbReference type="EMBL" id="QSRJ01000010">
    <property type="protein sequence ID" value="RGL08397.1"/>
    <property type="molecule type" value="Genomic_DNA"/>
</dbReference>
<keyword evidence="4 8" id="KW-1003">Cell membrane</keyword>
<evidence type="ECO:0000256" key="1">
    <source>
        <dbReference type="ARBA" id="ARBA00004651"/>
    </source>
</evidence>
<evidence type="ECO:0000256" key="3">
    <source>
        <dbReference type="ARBA" id="ARBA00022448"/>
    </source>
</evidence>
<dbReference type="PANTHER" id="PTHR43337:SF1">
    <property type="entry name" value="XANTHINE_URACIL PERMEASE C887.17-RELATED"/>
    <property type="match status" value="1"/>
</dbReference>
<dbReference type="InterPro" id="IPR026033">
    <property type="entry name" value="Azg-like_bact_archaea"/>
</dbReference>
<accession>A0A3E4QR29</accession>
<keyword evidence="5 8" id="KW-0812">Transmembrane</keyword>
<evidence type="ECO:0000256" key="6">
    <source>
        <dbReference type="ARBA" id="ARBA00022989"/>
    </source>
</evidence>
<dbReference type="GO" id="GO:0005345">
    <property type="term" value="F:purine nucleobase transmembrane transporter activity"/>
    <property type="evidence" value="ECO:0007669"/>
    <property type="project" value="TreeGrafter"/>
</dbReference>
<feature type="transmembrane region" description="Helical" evidence="9">
    <location>
        <begin position="349"/>
        <end position="369"/>
    </location>
</feature>
<dbReference type="InterPro" id="IPR045018">
    <property type="entry name" value="Azg-like"/>
</dbReference>
<evidence type="ECO:0000256" key="9">
    <source>
        <dbReference type="SAM" id="Phobius"/>
    </source>
</evidence>
<sequence>MNNFFKIGERGSTVGTEVRAGITTFLAMAYIIAVNPALLSAAGIPVGAAVTSTCFAAGIMTILMGLFANRPLACASGMGINAVVAFSLTAAAGGDWKVAMAVIFLEGLIILALVLCGLREAIMEAVPVSLRHAIAVGLGIFIALLGLINGGIVVNDDSTLITFGSVYNPVFLVGIISVVVTFALYVFKIKGYILWGIIIAAVAGVPLGVTPMPTGIVQLPDFTTFMAPFQTAADGSGMAIVKVFVNPTLLVFVFSIMLSDFFDTMGTAVAVGKQGDFLDEDGNVKDIRKILIVDSLAASVGGLFGASSCTTFVESASGAADGGRTGLTSVVTGVIFLLAAFFSPLVSMIAAPATCGALVMVGFLMMNVVSDIDFSNPLDGIPAFMTIIGIPLTYSIATGIGLGFITYTLMAVCTGNASKVKPLTWLVDIAFLISFLIA</sequence>
<protein>
    <submittedName>
        <fullName evidence="10">NCS2 family permease</fullName>
    </submittedName>
</protein>
<evidence type="ECO:0000256" key="2">
    <source>
        <dbReference type="ARBA" id="ARBA00005697"/>
    </source>
</evidence>
<evidence type="ECO:0000256" key="7">
    <source>
        <dbReference type="ARBA" id="ARBA00023136"/>
    </source>
</evidence>
<feature type="transmembrane region" description="Helical" evidence="9">
    <location>
        <begin position="72"/>
        <end position="92"/>
    </location>
</feature>
<name>A0A3E4QR29_9ACTN</name>
<feature type="transmembrane region" description="Helical" evidence="9">
    <location>
        <begin position="130"/>
        <end position="154"/>
    </location>
</feature>
<dbReference type="GO" id="GO:0005886">
    <property type="term" value="C:plasma membrane"/>
    <property type="evidence" value="ECO:0007669"/>
    <property type="project" value="UniProtKB-SubCell"/>
</dbReference>
<dbReference type="RefSeq" id="WP_117680003.1">
    <property type="nucleotide sequence ID" value="NZ_CAJJKC010000004.1"/>
</dbReference>
<comment type="subcellular location">
    <subcellularLocation>
        <location evidence="1 8">Cell membrane</location>
        <topology evidence="1 8">Multi-pass membrane protein</topology>
    </subcellularLocation>
</comment>
<dbReference type="InterPro" id="IPR006043">
    <property type="entry name" value="NCS2"/>
</dbReference>
<dbReference type="AlphaFoldDB" id="A0A3E4QR29"/>
<evidence type="ECO:0000313" key="11">
    <source>
        <dbReference type="Proteomes" id="UP000260943"/>
    </source>
</evidence>
<comment type="caution">
    <text evidence="10">The sequence shown here is derived from an EMBL/GenBank/DDBJ whole genome shotgun (WGS) entry which is preliminary data.</text>
</comment>
<reference evidence="10 11" key="1">
    <citation type="submission" date="2018-08" db="EMBL/GenBank/DDBJ databases">
        <title>A genome reference for cultivated species of the human gut microbiota.</title>
        <authorList>
            <person name="Zou Y."/>
            <person name="Xue W."/>
            <person name="Luo G."/>
        </authorList>
    </citation>
    <scope>NUCLEOTIDE SEQUENCE [LARGE SCALE GENOMIC DNA]</scope>
    <source>
        <strain evidence="10 11">TF08-14</strain>
    </source>
</reference>
<feature type="transmembrane region" description="Helical" evidence="9">
    <location>
        <begin position="239"/>
        <end position="258"/>
    </location>
</feature>
<dbReference type="PIRSF" id="PIRSF005353">
    <property type="entry name" value="PbuG"/>
    <property type="match status" value="1"/>
</dbReference>